<feature type="compositionally biased region" description="Low complexity" evidence="1">
    <location>
        <begin position="32"/>
        <end position="45"/>
    </location>
</feature>
<protein>
    <recommendedName>
        <fullName evidence="2">PH domain-containing protein</fullName>
    </recommendedName>
</protein>
<dbReference type="PROSITE" id="PS50003">
    <property type="entry name" value="PH_DOMAIN"/>
    <property type="match status" value="1"/>
</dbReference>
<dbReference type="OrthoDB" id="1854502at2759"/>
<dbReference type="Gene3D" id="2.30.29.30">
    <property type="entry name" value="Pleckstrin-homology domain (PH domain)/Phosphotyrosine-binding domain (PTB)"/>
    <property type="match status" value="1"/>
</dbReference>
<dbReference type="InterPro" id="IPR011993">
    <property type="entry name" value="PH-like_dom_sf"/>
</dbReference>
<proteinExistence type="predicted"/>
<dbReference type="InterPro" id="IPR001849">
    <property type="entry name" value="PH_domain"/>
</dbReference>
<dbReference type="Proteomes" id="UP000252519">
    <property type="component" value="Unassembled WGS sequence"/>
</dbReference>
<gene>
    <name evidence="3" type="ORF">ANCCAN_05289</name>
</gene>
<dbReference type="AlphaFoldDB" id="A0A368H076"/>
<evidence type="ECO:0000313" key="4">
    <source>
        <dbReference type="Proteomes" id="UP000252519"/>
    </source>
</evidence>
<reference evidence="3 4" key="1">
    <citation type="submission" date="2014-10" db="EMBL/GenBank/DDBJ databases">
        <title>Draft genome of the hookworm Ancylostoma caninum.</title>
        <authorList>
            <person name="Mitreva M."/>
        </authorList>
    </citation>
    <scope>NUCLEOTIDE SEQUENCE [LARGE SCALE GENOMIC DNA]</scope>
    <source>
        <strain evidence="3 4">Baltimore</strain>
    </source>
</reference>
<dbReference type="Pfam" id="PF00169">
    <property type="entry name" value="PH"/>
    <property type="match status" value="1"/>
</dbReference>
<feature type="region of interest" description="Disordered" evidence="1">
    <location>
        <begin position="17"/>
        <end position="45"/>
    </location>
</feature>
<organism evidence="3 4">
    <name type="scientific">Ancylostoma caninum</name>
    <name type="common">Dog hookworm</name>
    <dbReference type="NCBI Taxonomy" id="29170"/>
    <lineage>
        <taxon>Eukaryota</taxon>
        <taxon>Metazoa</taxon>
        <taxon>Ecdysozoa</taxon>
        <taxon>Nematoda</taxon>
        <taxon>Chromadorea</taxon>
        <taxon>Rhabditida</taxon>
        <taxon>Rhabditina</taxon>
        <taxon>Rhabditomorpha</taxon>
        <taxon>Strongyloidea</taxon>
        <taxon>Ancylostomatidae</taxon>
        <taxon>Ancylostomatinae</taxon>
        <taxon>Ancylostoma</taxon>
    </lineage>
</organism>
<keyword evidence="4" id="KW-1185">Reference proteome</keyword>
<dbReference type="SUPFAM" id="SSF50729">
    <property type="entry name" value="PH domain-like"/>
    <property type="match status" value="1"/>
</dbReference>
<evidence type="ECO:0000256" key="1">
    <source>
        <dbReference type="SAM" id="MobiDB-lite"/>
    </source>
</evidence>
<accession>A0A368H076</accession>
<sequence length="105" mass="11907">MVAGTWSVAKSARKRLFRKRRSRNSKQEAAEGVTMSSSTRGGSVSSLALQENAVEEKSGWLNKWTNYIKGYRQRWFVLDSAAVLSYYRSGEIPTSFFLNSYLKAL</sequence>
<name>A0A368H076_ANCCA</name>
<comment type="caution">
    <text evidence="3">The sequence shown here is derived from an EMBL/GenBank/DDBJ whole genome shotgun (WGS) entry which is preliminary data.</text>
</comment>
<dbReference type="EMBL" id="JOJR01000044">
    <property type="protein sequence ID" value="RCN48650.1"/>
    <property type="molecule type" value="Genomic_DNA"/>
</dbReference>
<evidence type="ECO:0000259" key="2">
    <source>
        <dbReference type="PROSITE" id="PS50003"/>
    </source>
</evidence>
<feature type="domain" description="PH" evidence="2">
    <location>
        <begin position="54"/>
        <end position="105"/>
    </location>
</feature>
<dbReference type="STRING" id="29170.A0A368H076"/>
<evidence type="ECO:0000313" key="3">
    <source>
        <dbReference type="EMBL" id="RCN48650.1"/>
    </source>
</evidence>